<keyword evidence="2" id="KW-0812">Transmembrane</keyword>
<name>A0A0N5CG39_STREA</name>
<keyword evidence="3" id="KW-1185">Reference proteome</keyword>
<dbReference type="STRING" id="174720.A0A0N5CG39"/>
<reference evidence="4" key="1">
    <citation type="submission" date="2017-02" db="UniProtKB">
        <authorList>
            <consortium name="WormBaseParasite"/>
        </authorList>
    </citation>
    <scope>IDENTIFICATION</scope>
</reference>
<dbReference type="AlphaFoldDB" id="A0A0N5CG39"/>
<organism evidence="3 4">
    <name type="scientific">Strongyloides papillosus</name>
    <name type="common">Intestinal threadworm</name>
    <dbReference type="NCBI Taxonomy" id="174720"/>
    <lineage>
        <taxon>Eukaryota</taxon>
        <taxon>Metazoa</taxon>
        <taxon>Ecdysozoa</taxon>
        <taxon>Nematoda</taxon>
        <taxon>Chromadorea</taxon>
        <taxon>Rhabditida</taxon>
        <taxon>Tylenchina</taxon>
        <taxon>Panagrolaimomorpha</taxon>
        <taxon>Strongyloidoidea</taxon>
        <taxon>Strongyloididae</taxon>
        <taxon>Strongyloides</taxon>
    </lineage>
</organism>
<evidence type="ECO:0000313" key="4">
    <source>
        <dbReference type="WBParaSite" id="SPAL_0001681800.1"/>
    </source>
</evidence>
<evidence type="ECO:0000256" key="2">
    <source>
        <dbReference type="SAM" id="Phobius"/>
    </source>
</evidence>
<keyword evidence="2" id="KW-0472">Membrane</keyword>
<feature type="region of interest" description="Disordered" evidence="1">
    <location>
        <begin position="64"/>
        <end position="86"/>
    </location>
</feature>
<keyword evidence="2" id="KW-1133">Transmembrane helix</keyword>
<proteinExistence type="predicted"/>
<feature type="transmembrane region" description="Helical" evidence="2">
    <location>
        <begin position="100"/>
        <end position="118"/>
    </location>
</feature>
<evidence type="ECO:0000256" key="1">
    <source>
        <dbReference type="SAM" id="MobiDB-lite"/>
    </source>
</evidence>
<dbReference type="Gene3D" id="3.40.1690.20">
    <property type="match status" value="1"/>
</dbReference>
<sequence>MVNILKICCQQRILNFNLSYSRKYSTRLLKNASIYCTSTSSEILDKNPSSLTFLRNVRTFSKNKEKKSKYSNDEENKNEENRGEGKENVVDIKFNPPRSFLIGYLVLSSFLFFVVYLYKERTTQYTGEYSLENFLQNYLPTGEVKRVQIFPKLKGMIVTLQDGAIINGKTVKNVNIAFKLDSSNNDPDNIIRRIREKEAIMNISESERIPVITNSDTGLYLASWGFMMALVLLPIVMFFKIRGNILKRMAQKAKAKNDKKQ</sequence>
<protein>
    <submittedName>
        <fullName evidence="4">FtsH_ext domain-containing protein</fullName>
    </submittedName>
</protein>
<dbReference type="Proteomes" id="UP000046392">
    <property type="component" value="Unplaced"/>
</dbReference>
<feature type="transmembrane region" description="Helical" evidence="2">
    <location>
        <begin position="219"/>
        <end position="239"/>
    </location>
</feature>
<evidence type="ECO:0000313" key="3">
    <source>
        <dbReference type="Proteomes" id="UP000046392"/>
    </source>
</evidence>
<dbReference type="WBParaSite" id="SPAL_0001681800.1">
    <property type="protein sequence ID" value="SPAL_0001681800.1"/>
    <property type="gene ID" value="SPAL_0001681800"/>
</dbReference>
<feature type="compositionally biased region" description="Basic and acidic residues" evidence="1">
    <location>
        <begin position="68"/>
        <end position="86"/>
    </location>
</feature>
<accession>A0A0N5CG39</accession>